<dbReference type="InterPro" id="IPR050130">
    <property type="entry name" value="ClpA_ClpB"/>
</dbReference>
<dbReference type="Pfam" id="PF00004">
    <property type="entry name" value="AAA"/>
    <property type="match status" value="1"/>
</dbReference>
<dbReference type="NCBIfam" id="TIGR02639">
    <property type="entry name" value="ClpA"/>
    <property type="match status" value="1"/>
</dbReference>
<dbReference type="InterPro" id="IPR003959">
    <property type="entry name" value="ATPase_AAA_core"/>
</dbReference>
<keyword evidence="3 7" id="KW-0547">Nucleotide-binding</keyword>
<dbReference type="PRINTS" id="PR00300">
    <property type="entry name" value="CLPPROTEASEA"/>
</dbReference>
<evidence type="ECO:0000313" key="11">
    <source>
        <dbReference type="Proteomes" id="UP001259982"/>
    </source>
</evidence>
<dbReference type="RefSeq" id="WP_311656417.1">
    <property type="nucleotide sequence ID" value="NZ_JAVRHY010000001.1"/>
</dbReference>
<dbReference type="Pfam" id="PF10431">
    <property type="entry name" value="ClpB_D2-small"/>
    <property type="match status" value="1"/>
</dbReference>
<feature type="domain" description="Clp R" evidence="9">
    <location>
        <begin position="1"/>
        <end position="146"/>
    </location>
</feature>
<feature type="region of interest" description="Disordered" evidence="8">
    <location>
        <begin position="145"/>
        <end position="169"/>
    </location>
</feature>
<dbReference type="InterPro" id="IPR027417">
    <property type="entry name" value="P-loop_NTPase"/>
</dbReference>
<dbReference type="CDD" id="cd00009">
    <property type="entry name" value="AAA"/>
    <property type="match status" value="1"/>
</dbReference>
<dbReference type="InterPro" id="IPR003593">
    <property type="entry name" value="AAA+_ATPase"/>
</dbReference>
<dbReference type="InterPro" id="IPR018368">
    <property type="entry name" value="ClpA/B_CS1"/>
</dbReference>
<evidence type="ECO:0000256" key="8">
    <source>
        <dbReference type="SAM" id="MobiDB-lite"/>
    </source>
</evidence>
<gene>
    <name evidence="10" type="primary">clpA</name>
    <name evidence="10" type="ORF">RM531_00310</name>
</gene>
<dbReference type="CDD" id="cd19499">
    <property type="entry name" value="RecA-like_ClpB_Hsp104-like"/>
    <property type="match status" value="1"/>
</dbReference>
<name>A0ABU3B3V5_9GAMM</name>
<accession>A0ABU3B3V5</accession>
<evidence type="ECO:0000313" key="10">
    <source>
        <dbReference type="EMBL" id="MDT0616904.1"/>
    </source>
</evidence>
<keyword evidence="10" id="KW-0645">Protease</keyword>
<dbReference type="Gene3D" id="3.40.50.300">
    <property type="entry name" value="P-loop containing nucleotide triphosphate hydrolases"/>
    <property type="match status" value="2"/>
</dbReference>
<sequence>MLSQELQTALDAAFMTARRASHEMLTIEHLLLSLLDNPGVVEVLQACSVDMTRLEQELRAYIDTHVPVVSDAEDHEVQPTLGFQRVLQRAVYHVQSSGKKEVSAVNVLVAMFSEQDSHAVYLLNEQGITRLDVVNFISHGISKIGSESDGDEAAAEKEGEGAEEDGKSPLEQYTTNLNRKAAEGRIDPLIGRENEIERVIQTLCRRRKNNPLLVGEAGVGKTAIAEGLARLIIEDRVPPILADGTIYSLDLGALIAGTKYRGDFEKRLKGVLAQLGRKKGSMLFIDEIHTVIGAGAASGGVMDASNLIKPLLASGELRCIGATTYQEFRGIFEKDRALARRFQKVDVPEPSVPDTVQILRGLKPRFEEHHQVRYTHTALEAAAELASRHINDRHLPDKAIDVIDEAGARLRLRPSTRRRKTVQVHDIEDMVARIARIPPKSVSRSDRDVLKTLDRDLKLVIFGQDEAVDTLSGAIKMARSGLDNPDKPIGSFLFAGPTGVGKTEVTRQLALHLGVELIRFDMSEYMERHTVSRLIGAPPGYVGFDQGGLLTEAVTKQPHSLVLLDEIEKAHPDVFNLLLQVMDHGKLTDNNGREADFRNVILVMTTNAGAEDMARRSIGFAEQDHSTDSMEVIRRAFSPEFRNRLDSIIQFRALGDDVIGRVVDKFILQLEAQLESRGVTLEVDADARAWLGRRGYDPKMGARPMARVIQDNIKKPLAEELLFGQLTGGGRVVVHERDDQLDLEVIPRETVSA</sequence>
<dbReference type="Pfam" id="PF07724">
    <property type="entry name" value="AAA_2"/>
    <property type="match status" value="1"/>
</dbReference>
<dbReference type="Proteomes" id="UP001259982">
    <property type="component" value="Unassembled WGS sequence"/>
</dbReference>
<dbReference type="InterPro" id="IPR004176">
    <property type="entry name" value="Clp_R_N"/>
</dbReference>
<evidence type="ECO:0000256" key="5">
    <source>
        <dbReference type="ARBA" id="ARBA00023186"/>
    </source>
</evidence>
<keyword evidence="5 7" id="KW-0143">Chaperone</keyword>
<dbReference type="SMART" id="SM00382">
    <property type="entry name" value="AAA"/>
    <property type="match status" value="2"/>
</dbReference>
<keyword evidence="10" id="KW-0378">Hydrolase</keyword>
<dbReference type="PROSITE" id="PS00870">
    <property type="entry name" value="CLPAB_1"/>
    <property type="match status" value="1"/>
</dbReference>
<dbReference type="Pfam" id="PF17871">
    <property type="entry name" value="AAA_lid_9"/>
    <property type="match status" value="1"/>
</dbReference>
<evidence type="ECO:0000256" key="3">
    <source>
        <dbReference type="ARBA" id="ARBA00022741"/>
    </source>
</evidence>
<evidence type="ECO:0000256" key="1">
    <source>
        <dbReference type="ARBA" id="ARBA00008675"/>
    </source>
</evidence>
<dbReference type="PANTHER" id="PTHR11638:SF111">
    <property type="entry name" value="ATP-DEPENDENT CLP PROTEASE ATP-BINDING SUBUNIT CLPA"/>
    <property type="match status" value="1"/>
</dbReference>
<evidence type="ECO:0000259" key="9">
    <source>
        <dbReference type="PROSITE" id="PS51903"/>
    </source>
</evidence>
<feature type="compositionally biased region" description="Basic and acidic residues" evidence="8">
    <location>
        <begin position="154"/>
        <end position="168"/>
    </location>
</feature>
<evidence type="ECO:0000256" key="6">
    <source>
        <dbReference type="PROSITE-ProRule" id="PRU01251"/>
    </source>
</evidence>
<dbReference type="InterPro" id="IPR028299">
    <property type="entry name" value="ClpA/B_CS2"/>
</dbReference>
<dbReference type="PROSITE" id="PS51903">
    <property type="entry name" value="CLP_R"/>
    <property type="match status" value="1"/>
</dbReference>
<dbReference type="Gene3D" id="1.10.8.60">
    <property type="match status" value="2"/>
</dbReference>
<dbReference type="GO" id="GO:0008233">
    <property type="term" value="F:peptidase activity"/>
    <property type="evidence" value="ECO:0007669"/>
    <property type="project" value="UniProtKB-KW"/>
</dbReference>
<organism evidence="10 11">
    <name type="scientific">Spectribacter acetivorans</name>
    <dbReference type="NCBI Taxonomy" id="3075603"/>
    <lineage>
        <taxon>Bacteria</taxon>
        <taxon>Pseudomonadati</taxon>
        <taxon>Pseudomonadota</taxon>
        <taxon>Gammaproteobacteria</taxon>
        <taxon>Salinisphaerales</taxon>
        <taxon>Salinisphaeraceae</taxon>
        <taxon>Spectribacter</taxon>
    </lineage>
</organism>
<dbReference type="PANTHER" id="PTHR11638">
    <property type="entry name" value="ATP-DEPENDENT CLP PROTEASE"/>
    <property type="match status" value="1"/>
</dbReference>
<dbReference type="InterPro" id="IPR001270">
    <property type="entry name" value="ClpA/B"/>
</dbReference>
<evidence type="ECO:0000256" key="2">
    <source>
        <dbReference type="ARBA" id="ARBA00022737"/>
    </source>
</evidence>
<dbReference type="SMART" id="SM01086">
    <property type="entry name" value="ClpB_D2-small"/>
    <property type="match status" value="1"/>
</dbReference>
<dbReference type="InterPro" id="IPR041546">
    <property type="entry name" value="ClpA/ClpB_AAA_lid"/>
</dbReference>
<comment type="similarity">
    <text evidence="1 7">Belongs to the ClpA/ClpB family.</text>
</comment>
<comment type="caution">
    <text evidence="10">The sequence shown here is derived from an EMBL/GenBank/DDBJ whole genome shotgun (WGS) entry which is preliminary data.</text>
</comment>
<proteinExistence type="inferred from homology"/>
<dbReference type="InterPro" id="IPR013461">
    <property type="entry name" value="ClpA"/>
</dbReference>
<dbReference type="PROSITE" id="PS00871">
    <property type="entry name" value="CLPAB_2"/>
    <property type="match status" value="1"/>
</dbReference>
<dbReference type="InterPro" id="IPR036628">
    <property type="entry name" value="Clp_N_dom_sf"/>
</dbReference>
<dbReference type="Gene3D" id="1.10.1780.10">
    <property type="entry name" value="Clp, N-terminal domain"/>
    <property type="match status" value="1"/>
</dbReference>
<evidence type="ECO:0000256" key="7">
    <source>
        <dbReference type="RuleBase" id="RU004432"/>
    </source>
</evidence>
<dbReference type="GO" id="GO:0005524">
    <property type="term" value="F:ATP binding"/>
    <property type="evidence" value="ECO:0007669"/>
    <property type="project" value="UniProtKB-KW"/>
</dbReference>
<dbReference type="Pfam" id="PF02861">
    <property type="entry name" value="Clp_N"/>
    <property type="match status" value="1"/>
</dbReference>
<reference evidence="10 11" key="1">
    <citation type="submission" date="2023-09" db="EMBL/GenBank/DDBJ databases">
        <authorList>
            <person name="Rey-Velasco X."/>
        </authorList>
    </citation>
    <scope>NUCLEOTIDE SEQUENCE [LARGE SCALE GENOMIC DNA]</scope>
    <source>
        <strain evidence="10 11">P385</strain>
    </source>
</reference>
<dbReference type="InterPro" id="IPR019489">
    <property type="entry name" value="Clp_ATPase_C"/>
</dbReference>
<keyword evidence="11" id="KW-1185">Reference proteome</keyword>
<dbReference type="EMBL" id="JAVRHY010000001">
    <property type="protein sequence ID" value="MDT0616904.1"/>
    <property type="molecule type" value="Genomic_DNA"/>
</dbReference>
<protein>
    <submittedName>
        <fullName evidence="10">ATP-dependent Clp protease ATP-binding subunit ClpA</fullName>
    </submittedName>
</protein>
<keyword evidence="4 7" id="KW-0067">ATP-binding</keyword>
<dbReference type="GO" id="GO:0006508">
    <property type="term" value="P:proteolysis"/>
    <property type="evidence" value="ECO:0007669"/>
    <property type="project" value="UniProtKB-KW"/>
</dbReference>
<dbReference type="SUPFAM" id="SSF81923">
    <property type="entry name" value="Double Clp-N motif"/>
    <property type="match status" value="1"/>
</dbReference>
<dbReference type="SUPFAM" id="SSF52540">
    <property type="entry name" value="P-loop containing nucleoside triphosphate hydrolases"/>
    <property type="match status" value="2"/>
</dbReference>
<keyword evidence="2 6" id="KW-0677">Repeat</keyword>
<evidence type="ECO:0000256" key="4">
    <source>
        <dbReference type="ARBA" id="ARBA00022840"/>
    </source>
</evidence>